<keyword evidence="3" id="KW-1185">Reference proteome</keyword>
<dbReference type="AlphaFoldDB" id="A0A011M788"/>
<proteinExistence type="predicted"/>
<dbReference type="Pfam" id="PF13565">
    <property type="entry name" value="HTH_32"/>
    <property type="match status" value="1"/>
</dbReference>
<dbReference type="SUPFAM" id="SSF46689">
    <property type="entry name" value="Homeodomain-like"/>
    <property type="match status" value="1"/>
</dbReference>
<name>A0A011M788_9PROT</name>
<evidence type="ECO:0000313" key="2">
    <source>
        <dbReference type="EMBL" id="EXI65473.1"/>
    </source>
</evidence>
<accession>A0A011M788</accession>
<dbReference type="EMBL" id="JFAX01000022">
    <property type="protein sequence ID" value="EXI65473.1"/>
    <property type="molecule type" value="Genomic_DNA"/>
</dbReference>
<dbReference type="Proteomes" id="UP000020218">
    <property type="component" value="Unassembled WGS sequence"/>
</dbReference>
<feature type="compositionally biased region" description="Gly residues" evidence="1">
    <location>
        <begin position="180"/>
        <end position="189"/>
    </location>
</feature>
<protein>
    <submittedName>
        <fullName evidence="2">Transposase</fullName>
    </submittedName>
</protein>
<organism evidence="2 3">
    <name type="scientific">Candidatus Accumulibacter adjunctus</name>
    <dbReference type="NCBI Taxonomy" id="1454001"/>
    <lineage>
        <taxon>Bacteria</taxon>
        <taxon>Pseudomonadati</taxon>
        <taxon>Pseudomonadota</taxon>
        <taxon>Betaproteobacteria</taxon>
        <taxon>Candidatus Accumulibacter</taxon>
    </lineage>
</organism>
<evidence type="ECO:0000256" key="1">
    <source>
        <dbReference type="SAM" id="MobiDB-lite"/>
    </source>
</evidence>
<dbReference type="PATRIC" id="fig|1454001.3.peg.3190"/>
<evidence type="ECO:0000313" key="3">
    <source>
        <dbReference type="Proteomes" id="UP000020218"/>
    </source>
</evidence>
<dbReference type="InterPro" id="IPR009057">
    <property type="entry name" value="Homeodomain-like_sf"/>
</dbReference>
<reference evidence="2" key="1">
    <citation type="submission" date="2014-02" db="EMBL/GenBank/DDBJ databases">
        <title>Expanding our view of genomic diversity in Candidatus Accumulibacter clades.</title>
        <authorList>
            <person name="Skennerton C.T."/>
            <person name="Barr J.J."/>
            <person name="Slater F.R."/>
            <person name="Bond P.L."/>
            <person name="Tyson G.W."/>
        </authorList>
    </citation>
    <scope>NUCLEOTIDE SEQUENCE [LARGE SCALE GENOMIC DNA]</scope>
</reference>
<sequence>MTIEDQPSGIDPLRATLARAYRAAAESRYLHRLHCVLLMLHGLSSAKVAAWFFHDETTVAGWRRRFERLGTQGLLDQERAGRPSALDLEQLAELQRCLRRPPAESGFPTAKKWQGKLVAAWIERCHGLHLSLRQCQRLLRDAEKRDAPAGAQRRNPSRPPLPAATRESAGAIRRSAKQTSGGGRSPAAC</sequence>
<gene>
    <name evidence="2" type="ORF">AW08_03144</name>
</gene>
<feature type="region of interest" description="Disordered" evidence="1">
    <location>
        <begin position="143"/>
        <end position="189"/>
    </location>
</feature>
<comment type="caution">
    <text evidence="2">The sequence shown here is derived from an EMBL/GenBank/DDBJ whole genome shotgun (WGS) entry which is preliminary data.</text>
</comment>